<dbReference type="STRING" id="255247.ABE41_017510"/>
<accession>A0A1B1Z8U6</accession>
<dbReference type="EMBL" id="CP016761">
    <property type="protein sequence ID" value="ANX13811.1"/>
    <property type="molecule type" value="Genomic_DNA"/>
</dbReference>
<dbReference type="AlphaFoldDB" id="A0A1B1Z8U6"/>
<feature type="domain" description="NERD" evidence="1">
    <location>
        <begin position="41"/>
        <end position="157"/>
    </location>
</feature>
<name>A0A1B1Z8U6_9BACL</name>
<proteinExistence type="predicted"/>
<reference evidence="2 3" key="1">
    <citation type="submission" date="2016-08" db="EMBL/GenBank/DDBJ databases">
        <title>Complete genome sequence of Fictibacillus arsenicus G25-54, a strain with toxicity to nematodes and a potential arsenic-resistance activity.</title>
        <authorList>
            <person name="Zheng Z."/>
        </authorList>
    </citation>
    <scope>NUCLEOTIDE SEQUENCE [LARGE SCALE GENOMIC DNA]</scope>
    <source>
        <strain evidence="2 3">G25-54</strain>
    </source>
</reference>
<gene>
    <name evidence="2" type="ORF">ABE41_017510</name>
</gene>
<sequence length="325" mass="38519">MIMKERKTPVVILILERLLNRLHPLDPRRPEIEEELAKFLSGHKGEQALDFYLNDLPQKEFFIFHNLRLLQNTSYFQLDILILTQYYFLIIEVKNFSGILYFDQNFYQLIRTINGKEETFPDPISQVKRQQFCLKEWLKDHHFTNIPVESLVVVSNSQTQIRVPTGRTDIYKMVTHKIHLTERIRFYDRKHKDEQIPKKDLRKLSKILLKNHTTPTPNVLQKYNISNEDIIKGVACPSCGVIPMIRCHKKWVCTTCKFDSKTAYVQALRDYFLLISPTITNSQCRDFLKLKSRNTARNLLMDLNLSTSGQLRHTKYHLKFDDIFD</sequence>
<dbReference type="OrthoDB" id="569879at2"/>
<evidence type="ECO:0000313" key="2">
    <source>
        <dbReference type="EMBL" id="ANX13811.1"/>
    </source>
</evidence>
<dbReference type="InterPro" id="IPR011528">
    <property type="entry name" value="NERD"/>
</dbReference>
<dbReference type="Proteomes" id="UP000077412">
    <property type="component" value="Chromosome"/>
</dbReference>
<dbReference type="RefSeq" id="WP_066293157.1">
    <property type="nucleotide sequence ID" value="NZ_CP016761.1"/>
</dbReference>
<evidence type="ECO:0000313" key="3">
    <source>
        <dbReference type="Proteomes" id="UP000077412"/>
    </source>
</evidence>
<dbReference type="Pfam" id="PF08378">
    <property type="entry name" value="NERD"/>
    <property type="match status" value="1"/>
</dbReference>
<keyword evidence="3" id="KW-1185">Reference proteome</keyword>
<dbReference type="PROSITE" id="PS50965">
    <property type="entry name" value="NERD"/>
    <property type="match status" value="1"/>
</dbReference>
<protein>
    <recommendedName>
        <fullName evidence="1">NERD domain-containing protein</fullName>
    </recommendedName>
</protein>
<dbReference type="KEGG" id="far:ABE41_017510"/>
<evidence type="ECO:0000259" key="1">
    <source>
        <dbReference type="PROSITE" id="PS50965"/>
    </source>
</evidence>
<organism evidence="2 3">
    <name type="scientific">Fictibacillus arsenicus</name>
    <dbReference type="NCBI Taxonomy" id="255247"/>
    <lineage>
        <taxon>Bacteria</taxon>
        <taxon>Bacillati</taxon>
        <taxon>Bacillota</taxon>
        <taxon>Bacilli</taxon>
        <taxon>Bacillales</taxon>
        <taxon>Fictibacillaceae</taxon>
        <taxon>Fictibacillus</taxon>
    </lineage>
</organism>